<evidence type="ECO:0000313" key="1">
    <source>
        <dbReference type="EMBL" id="MBB4632337.1"/>
    </source>
</evidence>
<protein>
    <recommendedName>
        <fullName evidence="3">DUF2783 domain-containing protein</fullName>
    </recommendedName>
</protein>
<accession>A0A7W7B1L8</accession>
<name>A0A7W7B1L8_9SPHN</name>
<dbReference type="RefSeq" id="WP_184068692.1">
    <property type="nucleotide sequence ID" value="NZ_JACHNZ010000020.1"/>
</dbReference>
<dbReference type="EMBL" id="JACHNZ010000020">
    <property type="protein sequence ID" value="MBB4632337.1"/>
    <property type="molecule type" value="Genomic_DNA"/>
</dbReference>
<evidence type="ECO:0008006" key="3">
    <source>
        <dbReference type="Google" id="ProtNLM"/>
    </source>
</evidence>
<keyword evidence="2" id="KW-1185">Reference proteome</keyword>
<dbReference type="InterPro" id="IPR021233">
    <property type="entry name" value="DUF2783"/>
</dbReference>
<gene>
    <name evidence="1" type="ORF">GGQ98_001962</name>
</gene>
<dbReference type="Pfam" id="PF10932">
    <property type="entry name" value="DUF2783"/>
    <property type="match status" value="1"/>
</dbReference>
<reference evidence="1 2" key="1">
    <citation type="submission" date="2020-08" db="EMBL/GenBank/DDBJ databases">
        <title>Genomic Encyclopedia of Type Strains, Phase IV (KMG-IV): sequencing the most valuable type-strain genomes for metagenomic binning, comparative biology and taxonomic classification.</title>
        <authorList>
            <person name="Goeker M."/>
        </authorList>
    </citation>
    <scope>NUCLEOTIDE SEQUENCE [LARGE SCALE GENOMIC DNA]</scope>
    <source>
        <strain evidence="1 2">DSM 17328</strain>
    </source>
</reference>
<dbReference type="Proteomes" id="UP000566324">
    <property type="component" value="Unassembled WGS sequence"/>
</dbReference>
<comment type="caution">
    <text evidence="1">The sequence shown here is derived from an EMBL/GenBank/DDBJ whole genome shotgun (WGS) entry which is preliminary data.</text>
</comment>
<dbReference type="AlphaFoldDB" id="A0A7W7B1L8"/>
<proteinExistence type="predicted"/>
<sequence length="74" mass="7823">MSLETKPNVARPDDIYEALIAAQAGMTEAESLRFSARLVLLLINQIGDDTRIKAAIAAARESVPTPGSGSDRPA</sequence>
<evidence type="ECO:0000313" key="2">
    <source>
        <dbReference type="Proteomes" id="UP000566324"/>
    </source>
</evidence>
<organism evidence="1 2">
    <name type="scientific">Sphingosinicella soli</name>
    <dbReference type="NCBI Taxonomy" id="333708"/>
    <lineage>
        <taxon>Bacteria</taxon>
        <taxon>Pseudomonadati</taxon>
        <taxon>Pseudomonadota</taxon>
        <taxon>Alphaproteobacteria</taxon>
        <taxon>Sphingomonadales</taxon>
        <taxon>Sphingosinicellaceae</taxon>
        <taxon>Sphingosinicella</taxon>
    </lineage>
</organism>